<dbReference type="GO" id="GO:0004066">
    <property type="term" value="F:asparagine synthase (glutamine-hydrolyzing) activity"/>
    <property type="evidence" value="ECO:0007669"/>
    <property type="project" value="UniProtKB-EC"/>
</dbReference>
<dbReference type="GO" id="GO:0005829">
    <property type="term" value="C:cytosol"/>
    <property type="evidence" value="ECO:0007669"/>
    <property type="project" value="TreeGrafter"/>
</dbReference>
<feature type="site" description="Important for beta-aspartyl-AMP intermediate formation" evidence="10">
    <location>
        <position position="365"/>
    </location>
</feature>
<protein>
    <recommendedName>
        <fullName evidence="3">asparagine synthase (glutamine-hydrolyzing)</fullName>
        <ecNumber evidence="3">6.3.5.4</ecNumber>
    </recommendedName>
</protein>
<dbReference type="GO" id="GO:0006529">
    <property type="term" value="P:asparagine biosynthetic process"/>
    <property type="evidence" value="ECO:0007669"/>
    <property type="project" value="UniProtKB-KW"/>
</dbReference>
<feature type="binding site" evidence="9">
    <location>
        <begin position="363"/>
        <end position="364"/>
    </location>
    <ligand>
        <name>ATP</name>
        <dbReference type="ChEBI" id="CHEBI:30616"/>
    </ligand>
</feature>
<dbReference type="InterPro" id="IPR051786">
    <property type="entry name" value="ASN_synthetase/amidase"/>
</dbReference>
<evidence type="ECO:0000259" key="11">
    <source>
        <dbReference type="PROSITE" id="PS51278"/>
    </source>
</evidence>
<dbReference type="Proteomes" id="UP000576082">
    <property type="component" value="Unassembled WGS sequence"/>
</dbReference>
<accession>A0A7X9RRY5</accession>
<feature type="domain" description="Glutamine amidotransferase type-2" evidence="11">
    <location>
        <begin position="2"/>
        <end position="213"/>
    </location>
</feature>
<dbReference type="InterPro" id="IPR014729">
    <property type="entry name" value="Rossmann-like_a/b/a_fold"/>
</dbReference>
<dbReference type="InterPro" id="IPR017932">
    <property type="entry name" value="GATase_2_dom"/>
</dbReference>
<evidence type="ECO:0000256" key="4">
    <source>
        <dbReference type="ARBA" id="ARBA00022741"/>
    </source>
</evidence>
<proteinExistence type="inferred from homology"/>
<keyword evidence="8" id="KW-0028">Amino-acid biosynthesis</keyword>
<dbReference type="PANTHER" id="PTHR43284:SF1">
    <property type="entry name" value="ASPARAGINE SYNTHETASE"/>
    <property type="match status" value="1"/>
</dbReference>
<dbReference type="PROSITE" id="PS51278">
    <property type="entry name" value="GATASE_TYPE_2"/>
    <property type="match status" value="1"/>
</dbReference>
<dbReference type="InterPro" id="IPR001962">
    <property type="entry name" value="Asn_synthase"/>
</dbReference>
<keyword evidence="6 8" id="KW-0315">Glutamine amidotransferase</keyword>
<evidence type="ECO:0000256" key="1">
    <source>
        <dbReference type="ARBA" id="ARBA00005187"/>
    </source>
</evidence>
<evidence type="ECO:0000256" key="8">
    <source>
        <dbReference type="PIRSR" id="PIRSR001589-1"/>
    </source>
</evidence>
<comment type="pathway">
    <text evidence="1">Amino-acid biosynthesis; L-asparagine biosynthesis; L-asparagine from L-aspartate (L-Gln route): step 1/1.</text>
</comment>
<dbReference type="NCBIfam" id="TIGR01536">
    <property type="entry name" value="asn_synth_AEB"/>
    <property type="match status" value="1"/>
</dbReference>
<dbReference type="InterPro" id="IPR029055">
    <property type="entry name" value="Ntn_hydrolases_N"/>
</dbReference>
<dbReference type="EC" id="6.3.5.4" evidence="3"/>
<feature type="binding site" evidence="9">
    <location>
        <position position="101"/>
    </location>
    <ligand>
        <name>L-glutamine</name>
        <dbReference type="ChEBI" id="CHEBI:58359"/>
    </ligand>
</feature>
<dbReference type="RefSeq" id="WP_169656694.1">
    <property type="nucleotide sequence ID" value="NZ_JABANE010000023.1"/>
</dbReference>
<dbReference type="EMBL" id="JABANE010000023">
    <property type="protein sequence ID" value="NME68388.1"/>
    <property type="molecule type" value="Genomic_DNA"/>
</dbReference>
<evidence type="ECO:0000256" key="3">
    <source>
        <dbReference type="ARBA" id="ARBA00012737"/>
    </source>
</evidence>
<comment type="catalytic activity">
    <reaction evidence="7">
        <text>L-aspartate + L-glutamine + ATP + H2O = L-asparagine + L-glutamate + AMP + diphosphate + H(+)</text>
        <dbReference type="Rhea" id="RHEA:12228"/>
        <dbReference type="ChEBI" id="CHEBI:15377"/>
        <dbReference type="ChEBI" id="CHEBI:15378"/>
        <dbReference type="ChEBI" id="CHEBI:29985"/>
        <dbReference type="ChEBI" id="CHEBI:29991"/>
        <dbReference type="ChEBI" id="CHEBI:30616"/>
        <dbReference type="ChEBI" id="CHEBI:33019"/>
        <dbReference type="ChEBI" id="CHEBI:58048"/>
        <dbReference type="ChEBI" id="CHEBI:58359"/>
        <dbReference type="ChEBI" id="CHEBI:456215"/>
        <dbReference type="EC" id="6.3.5.4"/>
    </reaction>
</comment>
<reference evidence="12 13" key="1">
    <citation type="submission" date="2020-04" db="EMBL/GenBank/DDBJ databases">
        <title>Flammeovirga sp. SR4, a novel species isolated from seawater.</title>
        <authorList>
            <person name="Wang X."/>
        </authorList>
    </citation>
    <scope>NUCLEOTIDE SEQUENCE [LARGE SCALE GENOMIC DNA]</scope>
    <source>
        <strain evidence="12 13">ATCC 23126</strain>
    </source>
</reference>
<keyword evidence="8" id="KW-0061">Asparagine biosynthesis</keyword>
<feature type="binding site" evidence="9">
    <location>
        <position position="289"/>
    </location>
    <ligand>
        <name>ATP</name>
        <dbReference type="ChEBI" id="CHEBI:30616"/>
    </ligand>
</feature>
<dbReference type="CDD" id="cd00712">
    <property type="entry name" value="AsnB"/>
    <property type="match status" value="1"/>
</dbReference>
<dbReference type="GO" id="GO:0005524">
    <property type="term" value="F:ATP binding"/>
    <property type="evidence" value="ECO:0007669"/>
    <property type="project" value="UniProtKB-KW"/>
</dbReference>
<dbReference type="SUPFAM" id="SSF56235">
    <property type="entry name" value="N-terminal nucleophile aminohydrolases (Ntn hydrolases)"/>
    <property type="match status" value="1"/>
</dbReference>
<dbReference type="AlphaFoldDB" id="A0A7X9RRY5"/>
<keyword evidence="12" id="KW-0436">Ligase</keyword>
<comment type="caution">
    <text evidence="12">The sequence shown here is derived from an EMBL/GenBank/DDBJ whole genome shotgun (WGS) entry which is preliminary data.</text>
</comment>
<dbReference type="SUPFAM" id="SSF52402">
    <property type="entry name" value="Adenine nucleotide alpha hydrolases-like"/>
    <property type="match status" value="1"/>
</dbReference>
<organism evidence="12 13">
    <name type="scientific">Flammeovirga aprica JL-4</name>
    <dbReference type="NCBI Taxonomy" id="694437"/>
    <lineage>
        <taxon>Bacteria</taxon>
        <taxon>Pseudomonadati</taxon>
        <taxon>Bacteroidota</taxon>
        <taxon>Cytophagia</taxon>
        <taxon>Cytophagales</taxon>
        <taxon>Flammeovirgaceae</taxon>
        <taxon>Flammeovirga</taxon>
    </lineage>
</organism>
<dbReference type="PANTHER" id="PTHR43284">
    <property type="entry name" value="ASPARAGINE SYNTHETASE (GLUTAMINE-HYDROLYZING)"/>
    <property type="match status" value="1"/>
</dbReference>
<evidence type="ECO:0000313" key="12">
    <source>
        <dbReference type="EMBL" id="NME68388.1"/>
    </source>
</evidence>
<evidence type="ECO:0000256" key="9">
    <source>
        <dbReference type="PIRSR" id="PIRSR001589-2"/>
    </source>
</evidence>
<keyword evidence="13" id="KW-1185">Reference proteome</keyword>
<evidence type="ECO:0000313" key="13">
    <source>
        <dbReference type="Proteomes" id="UP000576082"/>
    </source>
</evidence>
<evidence type="ECO:0000256" key="5">
    <source>
        <dbReference type="ARBA" id="ARBA00022840"/>
    </source>
</evidence>
<evidence type="ECO:0000256" key="10">
    <source>
        <dbReference type="PIRSR" id="PIRSR001589-3"/>
    </source>
</evidence>
<name>A0A7X9RRY5_9BACT</name>
<evidence type="ECO:0000256" key="2">
    <source>
        <dbReference type="ARBA" id="ARBA00005752"/>
    </source>
</evidence>
<dbReference type="Pfam" id="PF13537">
    <property type="entry name" value="GATase_7"/>
    <property type="match status" value="1"/>
</dbReference>
<dbReference type="Pfam" id="PF00733">
    <property type="entry name" value="Asn_synthase"/>
    <property type="match status" value="1"/>
</dbReference>
<dbReference type="InterPro" id="IPR033738">
    <property type="entry name" value="AsnB_N"/>
</dbReference>
<feature type="active site" description="For GATase activity" evidence="8">
    <location>
        <position position="2"/>
    </location>
</feature>
<dbReference type="PIRSF" id="PIRSF001589">
    <property type="entry name" value="Asn_synthetase_glu-h"/>
    <property type="match status" value="1"/>
</dbReference>
<keyword evidence="4 9" id="KW-0547">Nucleotide-binding</keyword>
<dbReference type="InterPro" id="IPR006426">
    <property type="entry name" value="Asn_synth_AEB"/>
</dbReference>
<keyword evidence="5 9" id="KW-0067">ATP-binding</keyword>
<dbReference type="CDD" id="cd01991">
    <property type="entry name" value="Asn_synthase_B_C"/>
    <property type="match status" value="1"/>
</dbReference>
<sequence>MCGITGLFAFNEIGRMQAIHMHKATEVIAHRGPNASDVYSSHFVHLGHRRLSIIDLSEGANQPMHDISGRYTIVFNGEIYNYQEIKEQLKNKGVEFKTSSDTEVLLYAYIHYGKDCVNLFHGFFGFAIYDNVENSLFIARDRMGIKPLLYAVDEDKVVFGSEMVSLLQFGIEKDVDPTSIFQLLQLTYIPTPDSVFKNIKKLPQGHYMFIKGKEVIVEPYYQLQKQCSTPLDLSYEEAQQELLKVMDASIKERMISDVPLGAFLSGGIDSSAVVAMASKHTEQLQTFSIGYKDEPLFDETHYAELVAKKYNTDHTAFKLTPDDFYNHLFGMLDSYAEPFADASALAVNILCRETKKKVTVALSGDGADEMFAGYNKHLGEWKSRNQGTLAKAIKAGLPILKQLPQSRNSALGNKVRQAIKFGEGLKLSPQERYWFQCCWRDTDTTRSILSQDFKDQIDENAFSQRKAHLTQSINGTGINDVLFSDLNGLLVNDMLHKVDSMSMLNSLEVRVPFLDHRVVEFAMRLPSEYKIHGNMKKRILQDAFRNLLPEELYKRPKHGFEVPLMNGYKTALRSWVNEMLDKDFVANQGIFDVNYTESLKNTIFNSSNYDQNQVWSILVLQNWWKKYNPSLNKA</sequence>
<gene>
    <name evidence="12" type="primary">asnB</name>
    <name evidence="12" type="ORF">HHU12_10490</name>
</gene>
<dbReference type="Gene3D" id="3.40.50.620">
    <property type="entry name" value="HUPs"/>
    <property type="match status" value="1"/>
</dbReference>
<comment type="similarity">
    <text evidence="2">Belongs to the asparagine synthetase family.</text>
</comment>
<evidence type="ECO:0000256" key="6">
    <source>
        <dbReference type="ARBA" id="ARBA00022962"/>
    </source>
</evidence>
<dbReference type="Gene3D" id="3.60.20.10">
    <property type="entry name" value="Glutamine Phosphoribosylpyrophosphate, subunit 1, domain 1"/>
    <property type="match status" value="1"/>
</dbReference>
<evidence type="ECO:0000256" key="7">
    <source>
        <dbReference type="ARBA" id="ARBA00048741"/>
    </source>
</evidence>